<dbReference type="InterPro" id="IPR001466">
    <property type="entry name" value="Beta-lactam-related"/>
</dbReference>
<proteinExistence type="inferred from homology"/>
<comment type="similarity">
    <text evidence="1">Belongs to the class-A beta-lactamase family.</text>
</comment>
<dbReference type="Gene3D" id="3.40.710.10">
    <property type="entry name" value="DD-peptidase/beta-lactamase superfamily"/>
    <property type="match status" value="1"/>
</dbReference>
<keyword evidence="5" id="KW-1185">Reference proteome</keyword>
<dbReference type="SUPFAM" id="SSF56601">
    <property type="entry name" value="beta-lactamase/transpeptidase-like"/>
    <property type="match status" value="1"/>
</dbReference>
<organism evidence="4 5">
    <name type="scientific">Neonectria punicea</name>
    <dbReference type="NCBI Taxonomy" id="979145"/>
    <lineage>
        <taxon>Eukaryota</taxon>
        <taxon>Fungi</taxon>
        <taxon>Dikarya</taxon>
        <taxon>Ascomycota</taxon>
        <taxon>Pezizomycotina</taxon>
        <taxon>Sordariomycetes</taxon>
        <taxon>Hypocreomycetidae</taxon>
        <taxon>Hypocreales</taxon>
        <taxon>Nectriaceae</taxon>
        <taxon>Neonectria</taxon>
    </lineage>
</organism>
<dbReference type="Pfam" id="PF00144">
    <property type="entry name" value="Beta-lactamase"/>
    <property type="match status" value="1"/>
</dbReference>
<evidence type="ECO:0000313" key="5">
    <source>
        <dbReference type="Proteomes" id="UP001498476"/>
    </source>
</evidence>
<gene>
    <name evidence="4" type="ORF">QQX98_011359</name>
</gene>
<evidence type="ECO:0000256" key="1">
    <source>
        <dbReference type="ARBA" id="ARBA00009009"/>
    </source>
</evidence>
<comment type="caution">
    <text evidence="4">The sequence shown here is derived from an EMBL/GenBank/DDBJ whole genome shotgun (WGS) entry which is preliminary data.</text>
</comment>
<sequence>MAKSFHEQCQAESSPSASGVTGLAVLALDKSGNRLIGKYYGRRESIVDDPITEESAFWLYSITKTISAVALLQCVERGKIGLDDEVYHLLPELKDFQVIGHGPDGTQTLTPHKKKITLRHLLAHTSGIGAFCGDSKKAYTIPLLFKPGEGWAYGGGVEWAGILLERLEKVKLGEYLNANVFDPLGMTSTTFHPDRDPDVERHLVETQHTYLG</sequence>
<dbReference type="InterPro" id="IPR012338">
    <property type="entry name" value="Beta-lactam/transpept-like"/>
</dbReference>
<evidence type="ECO:0000256" key="2">
    <source>
        <dbReference type="ARBA" id="ARBA00022801"/>
    </source>
</evidence>
<protein>
    <recommendedName>
        <fullName evidence="3">Beta-lactamase-related domain-containing protein</fullName>
    </recommendedName>
</protein>
<feature type="domain" description="Beta-lactamase-related" evidence="3">
    <location>
        <begin position="24"/>
        <end position="200"/>
    </location>
</feature>
<evidence type="ECO:0000313" key="4">
    <source>
        <dbReference type="EMBL" id="KAK7402874.1"/>
    </source>
</evidence>
<dbReference type="InterPro" id="IPR050789">
    <property type="entry name" value="Diverse_Enzym_Activities"/>
</dbReference>
<evidence type="ECO:0000259" key="3">
    <source>
        <dbReference type="Pfam" id="PF00144"/>
    </source>
</evidence>
<dbReference type="EMBL" id="JAZAVJ010000276">
    <property type="protein sequence ID" value="KAK7402874.1"/>
    <property type="molecule type" value="Genomic_DNA"/>
</dbReference>
<reference evidence="4 5" key="1">
    <citation type="journal article" date="2025" name="Microbiol. Resour. Announc.">
        <title>Draft genome sequences for Neonectria magnoliae and Neonectria punicea, canker pathogens of Liriodendron tulipifera and Acer saccharum in West Virginia.</title>
        <authorList>
            <person name="Petronek H.M."/>
            <person name="Kasson M.T."/>
            <person name="Metheny A.M."/>
            <person name="Stauder C.M."/>
            <person name="Lovett B."/>
            <person name="Lynch S.C."/>
            <person name="Garnas J.R."/>
            <person name="Kasson L.R."/>
            <person name="Stajich J.E."/>
        </authorList>
    </citation>
    <scope>NUCLEOTIDE SEQUENCE [LARGE SCALE GENOMIC DNA]</scope>
    <source>
        <strain evidence="4 5">NRRL 64653</strain>
    </source>
</reference>
<name>A0ABR1GM94_9HYPO</name>
<accession>A0ABR1GM94</accession>
<dbReference type="PANTHER" id="PTHR43283">
    <property type="entry name" value="BETA-LACTAMASE-RELATED"/>
    <property type="match status" value="1"/>
</dbReference>
<dbReference type="Proteomes" id="UP001498476">
    <property type="component" value="Unassembled WGS sequence"/>
</dbReference>
<keyword evidence="2" id="KW-0378">Hydrolase</keyword>
<dbReference type="PANTHER" id="PTHR43283:SF17">
    <property type="entry name" value="(LOVD), PUTATIVE (AFU_ORTHOLOGUE AFUA_5G00920)-RELATED"/>
    <property type="match status" value="1"/>
</dbReference>